<name>A0A5C5XX59_9PLAN</name>
<sequence length="191" mass="20426">MKFSIRSLFGLGLLLSLGCTPPPSSSLGLVTGTVFFDGKPVPNLALEFHPVSGGRPSLAFTNERGHFEAIYLANVPGAVIGSHTIRYEMTPGELPADISPAEMLKVQRPDFADDATLRPDEVRVLQGSNHFELQLVPPPPMENVDLPGDEALEELLNPGDPQAPATEVLSSNDTPPSSTDQVEPQPEPPVQ</sequence>
<reference evidence="2 3" key="1">
    <citation type="submission" date="2019-02" db="EMBL/GenBank/DDBJ databases">
        <title>Deep-cultivation of Planctomycetes and their phenomic and genomic characterization uncovers novel biology.</title>
        <authorList>
            <person name="Wiegand S."/>
            <person name="Jogler M."/>
            <person name="Boedeker C."/>
            <person name="Pinto D."/>
            <person name="Vollmers J."/>
            <person name="Rivas-Marin E."/>
            <person name="Kohn T."/>
            <person name="Peeters S.H."/>
            <person name="Heuer A."/>
            <person name="Rast P."/>
            <person name="Oberbeckmann S."/>
            <person name="Bunk B."/>
            <person name="Jeske O."/>
            <person name="Meyerdierks A."/>
            <person name="Storesund J.E."/>
            <person name="Kallscheuer N."/>
            <person name="Luecker S."/>
            <person name="Lage O.M."/>
            <person name="Pohl T."/>
            <person name="Merkel B.J."/>
            <person name="Hornburger P."/>
            <person name="Mueller R.-W."/>
            <person name="Bruemmer F."/>
            <person name="Labrenz M."/>
            <person name="Spormann A.M."/>
            <person name="Op Den Camp H."/>
            <person name="Overmann J."/>
            <person name="Amann R."/>
            <person name="Jetten M.S.M."/>
            <person name="Mascher T."/>
            <person name="Medema M.H."/>
            <person name="Devos D.P."/>
            <person name="Kaster A.-K."/>
            <person name="Ovreas L."/>
            <person name="Rohde M."/>
            <person name="Galperin M.Y."/>
            <person name="Jogler C."/>
        </authorList>
    </citation>
    <scope>NUCLEOTIDE SEQUENCE [LARGE SCALE GENOMIC DNA]</scope>
    <source>
        <strain evidence="2 3">Pan14r</strain>
    </source>
</reference>
<feature type="region of interest" description="Disordered" evidence="1">
    <location>
        <begin position="133"/>
        <end position="191"/>
    </location>
</feature>
<comment type="caution">
    <text evidence="2">The sequence shown here is derived from an EMBL/GenBank/DDBJ whole genome shotgun (WGS) entry which is preliminary data.</text>
</comment>
<evidence type="ECO:0000313" key="3">
    <source>
        <dbReference type="Proteomes" id="UP000317238"/>
    </source>
</evidence>
<dbReference type="PROSITE" id="PS51257">
    <property type="entry name" value="PROKAR_LIPOPROTEIN"/>
    <property type="match status" value="1"/>
</dbReference>
<dbReference type="AlphaFoldDB" id="A0A5C5XX59"/>
<keyword evidence="3" id="KW-1185">Reference proteome</keyword>
<accession>A0A5C5XX59</accession>
<evidence type="ECO:0000256" key="1">
    <source>
        <dbReference type="SAM" id="MobiDB-lite"/>
    </source>
</evidence>
<dbReference type="RefSeq" id="WP_197203197.1">
    <property type="nucleotide sequence ID" value="NZ_SJPL01000001.1"/>
</dbReference>
<feature type="compositionally biased region" description="Polar residues" evidence="1">
    <location>
        <begin position="168"/>
        <end position="180"/>
    </location>
</feature>
<dbReference type="EMBL" id="SJPL01000001">
    <property type="protein sequence ID" value="TWT67986.1"/>
    <property type="molecule type" value="Genomic_DNA"/>
</dbReference>
<organism evidence="2 3">
    <name type="scientific">Crateriforma conspicua</name>
    <dbReference type="NCBI Taxonomy" id="2527996"/>
    <lineage>
        <taxon>Bacteria</taxon>
        <taxon>Pseudomonadati</taxon>
        <taxon>Planctomycetota</taxon>
        <taxon>Planctomycetia</taxon>
        <taxon>Planctomycetales</taxon>
        <taxon>Planctomycetaceae</taxon>
        <taxon>Crateriforma</taxon>
    </lineage>
</organism>
<evidence type="ECO:0000313" key="2">
    <source>
        <dbReference type="EMBL" id="TWT67986.1"/>
    </source>
</evidence>
<dbReference type="Proteomes" id="UP000317238">
    <property type="component" value="Unassembled WGS sequence"/>
</dbReference>
<evidence type="ECO:0008006" key="4">
    <source>
        <dbReference type="Google" id="ProtNLM"/>
    </source>
</evidence>
<protein>
    <recommendedName>
        <fullName evidence="4">Carboxypeptidase regulatory-like domain-containing protein</fullName>
    </recommendedName>
</protein>
<proteinExistence type="predicted"/>
<gene>
    <name evidence="2" type="ORF">Pan14r_02240</name>
</gene>